<dbReference type="GO" id="GO:0003755">
    <property type="term" value="F:peptidyl-prolyl cis-trans isomerase activity"/>
    <property type="evidence" value="ECO:0007669"/>
    <property type="project" value="InterPro"/>
</dbReference>
<sequence>MERRRWGARREGAGGGGGGGSACDRGSWLGAAHAALTAVLAVVCVLQYKHALEHELDALTSRSALSRMRSGPSSGDGKGGSSLEGLAEAEIPQGYFLEPTEPVEFVQVRLDRKAAELEETRTLLLQMERDLRKCQGKLEDRSEEEAWGEEKAKLQARDRAMQKRLERVEDGMAKLSRHVLRETFGSAEPYRVRMTVRFPESMGAPYEQDILFEMAPSEHVPTGVLYFMNQVEAGLWDGCSFIRNAHHVLQASPQSTEKHGLHRRFKELPMQGSSIAFQEYSDKYKHTKYTIGLAGRPGGPDFYISTVDNTRNHGPGGQSSYDLPAEADTCFGRVAEGHDVVDRMHRARKLKDNFESLAEYIEIKTMRVERASDDSS</sequence>
<dbReference type="Gene3D" id="2.40.100.10">
    <property type="entry name" value="Cyclophilin-like"/>
    <property type="match status" value="1"/>
</dbReference>
<dbReference type="OrthoDB" id="193086at2759"/>
<keyword evidence="1" id="KW-0175">Coiled coil</keyword>
<dbReference type="SUPFAM" id="SSF50891">
    <property type="entry name" value="Cyclophilin-like"/>
    <property type="match status" value="1"/>
</dbReference>
<feature type="domain" description="PPIase cyclophilin-type" evidence="3">
    <location>
        <begin position="217"/>
        <end position="351"/>
    </location>
</feature>
<evidence type="ECO:0000256" key="1">
    <source>
        <dbReference type="SAM" id="Coils"/>
    </source>
</evidence>
<evidence type="ECO:0000313" key="5">
    <source>
        <dbReference type="Proteomes" id="UP000241890"/>
    </source>
</evidence>
<dbReference type="Pfam" id="PF00160">
    <property type="entry name" value="Pro_isomerase"/>
    <property type="match status" value="1"/>
</dbReference>
<reference evidence="4 5" key="1">
    <citation type="submission" date="2017-12" db="EMBL/GenBank/DDBJ databases">
        <title>Sequencing, de novo assembly and annotation of complete genome of a new Thraustochytrid species, strain FCC1311.</title>
        <authorList>
            <person name="Sedici K."/>
            <person name="Godart F."/>
            <person name="Aiese Cigliano R."/>
            <person name="Sanseverino W."/>
            <person name="Barakat M."/>
            <person name="Ortet P."/>
            <person name="Marechal E."/>
            <person name="Cagnac O."/>
            <person name="Amato A."/>
        </authorList>
    </citation>
    <scope>NUCLEOTIDE SEQUENCE [LARGE SCALE GENOMIC DNA]</scope>
</reference>
<organism evidence="4 5">
    <name type="scientific">Hondaea fermentalgiana</name>
    <dbReference type="NCBI Taxonomy" id="2315210"/>
    <lineage>
        <taxon>Eukaryota</taxon>
        <taxon>Sar</taxon>
        <taxon>Stramenopiles</taxon>
        <taxon>Bigyra</taxon>
        <taxon>Labyrinthulomycetes</taxon>
        <taxon>Thraustochytrida</taxon>
        <taxon>Thraustochytriidae</taxon>
        <taxon>Hondaea</taxon>
    </lineage>
</organism>
<dbReference type="EMBL" id="BEYU01000049">
    <property type="protein sequence ID" value="GBG28892.1"/>
    <property type="molecule type" value="Genomic_DNA"/>
</dbReference>
<proteinExistence type="predicted"/>
<evidence type="ECO:0000259" key="3">
    <source>
        <dbReference type="Pfam" id="PF00160"/>
    </source>
</evidence>
<feature type="region of interest" description="Disordered" evidence="2">
    <location>
        <begin position="1"/>
        <end position="20"/>
    </location>
</feature>
<comment type="caution">
    <text evidence="4">The sequence shown here is derived from an EMBL/GenBank/DDBJ whole genome shotgun (WGS) entry which is preliminary data.</text>
</comment>
<evidence type="ECO:0000256" key="2">
    <source>
        <dbReference type="SAM" id="MobiDB-lite"/>
    </source>
</evidence>
<protein>
    <recommendedName>
        <fullName evidence="3">PPIase cyclophilin-type domain-containing protein</fullName>
    </recommendedName>
</protein>
<dbReference type="AlphaFoldDB" id="A0A2R5GD42"/>
<accession>A0A2R5GD42</accession>
<keyword evidence="5" id="KW-1185">Reference proteome</keyword>
<feature type="coiled-coil region" evidence="1">
    <location>
        <begin position="110"/>
        <end position="144"/>
    </location>
</feature>
<feature type="compositionally biased region" description="Basic and acidic residues" evidence="2">
    <location>
        <begin position="1"/>
        <end position="12"/>
    </location>
</feature>
<dbReference type="InParanoid" id="A0A2R5GD42"/>
<evidence type="ECO:0000313" key="4">
    <source>
        <dbReference type="EMBL" id="GBG28892.1"/>
    </source>
</evidence>
<dbReference type="PROSITE" id="PS51257">
    <property type="entry name" value="PROKAR_LIPOPROTEIN"/>
    <property type="match status" value="1"/>
</dbReference>
<dbReference type="InterPro" id="IPR002130">
    <property type="entry name" value="Cyclophilin-type_PPIase_dom"/>
</dbReference>
<dbReference type="Proteomes" id="UP000241890">
    <property type="component" value="Unassembled WGS sequence"/>
</dbReference>
<name>A0A2R5GD42_9STRA</name>
<feature type="region of interest" description="Disordered" evidence="2">
    <location>
        <begin position="65"/>
        <end position="84"/>
    </location>
</feature>
<gene>
    <name evidence="4" type="ORF">FCC1311_051132</name>
</gene>
<dbReference type="InterPro" id="IPR029000">
    <property type="entry name" value="Cyclophilin-like_dom_sf"/>
</dbReference>